<evidence type="ECO:0000313" key="3">
    <source>
        <dbReference type="EMBL" id="CRF42508.1"/>
    </source>
</evidence>
<reference evidence="5" key="2">
    <citation type="submission" date="2014-12" db="EMBL/GenBank/DDBJ databases">
        <authorList>
            <person name="Smet A."/>
        </authorList>
    </citation>
    <scope>NUCLEOTIDE SEQUENCE [LARGE SCALE GENOMIC DNA]</scope>
</reference>
<dbReference type="EMBL" id="CDMN01000031">
    <property type="protein sequence ID" value="CRF44186.1"/>
    <property type="molecule type" value="Genomic_DNA"/>
</dbReference>
<evidence type="ECO:0000313" key="4">
    <source>
        <dbReference type="EMBL" id="CRF44186.1"/>
    </source>
</evidence>
<keyword evidence="1" id="KW-1133">Transmembrane helix</keyword>
<dbReference type="Proteomes" id="UP000038622">
    <property type="component" value="Unassembled WGS sequence"/>
</dbReference>
<dbReference type="EMBL" id="CDML01000020">
    <property type="protein sequence ID" value="CRF40944.1"/>
    <property type="molecule type" value="Genomic_DNA"/>
</dbReference>
<accession>A0A0K2XAC1</accession>
<dbReference type="AlphaFoldDB" id="A0A0K2XAC1"/>
<protein>
    <submittedName>
        <fullName evidence="3">Uncharacterized protein</fullName>
    </submittedName>
</protein>
<reference evidence="6 7" key="3">
    <citation type="submission" date="2014-12" db="EMBL/GenBank/DDBJ databases">
        <authorList>
            <person name="Jaenicke S."/>
        </authorList>
    </citation>
    <scope>NUCLEOTIDE SEQUENCE [LARGE SCALE GENOMIC DNA]</scope>
</reference>
<dbReference type="Proteomes" id="UP000045175">
    <property type="component" value="Unassembled WGS sequence"/>
</dbReference>
<sequence>MPTTNFENTEQGLKASPRLLARKRRMAGSFNDFWQIESLWVLQSLFVAFSLVVSLFFGVSRGI</sequence>
<dbReference type="STRING" id="1578720.HAL011_07170"/>
<name>A0A0K2XAC1_9HELI</name>
<keyword evidence="1" id="KW-0472">Membrane</keyword>
<evidence type="ECO:0000313" key="2">
    <source>
        <dbReference type="EMBL" id="CRF40944.1"/>
    </source>
</evidence>
<keyword evidence="1" id="KW-0812">Transmembrane</keyword>
<dbReference type="EMBL" id="CDMH01000034">
    <property type="protein sequence ID" value="CRF42508.1"/>
    <property type="molecule type" value="Genomic_DNA"/>
</dbReference>
<dbReference type="Proteomes" id="UP000041394">
    <property type="component" value="Unassembled WGS sequence"/>
</dbReference>
<reference evidence="3" key="1">
    <citation type="submission" date="2014-12" db="EMBL/GenBank/DDBJ databases">
        <title>Whole genome sequences of four Staphylococcus schleiferi canine isolates.</title>
        <authorList>
            <person name="Misic A.M."/>
            <person name="Cain C."/>
            <person name="Morris D.O."/>
            <person name="Rankin S."/>
            <person name="Beiting D."/>
        </authorList>
    </citation>
    <scope>NUCLEOTIDE SEQUENCE</scope>
    <source>
        <strain evidence="2">ASB11</strain>
        <strain evidence="3">ASB13</strain>
        <strain evidence="4">ASB9</strain>
    </source>
</reference>
<feature type="transmembrane region" description="Helical" evidence="1">
    <location>
        <begin position="39"/>
        <end position="59"/>
    </location>
</feature>
<evidence type="ECO:0000313" key="5">
    <source>
        <dbReference type="Proteomes" id="UP000038622"/>
    </source>
</evidence>
<dbReference type="RefSeq" id="WP_197271816.1">
    <property type="nucleotide sequence ID" value="NZ_CDMN01000031.1"/>
</dbReference>
<evidence type="ECO:0000313" key="7">
    <source>
        <dbReference type="Proteomes" id="UP000045175"/>
    </source>
</evidence>
<keyword evidence="5" id="KW-1185">Reference proteome</keyword>
<proteinExistence type="predicted"/>
<gene>
    <name evidence="2" type="ORF">HAL011_07170</name>
    <name evidence="3" type="ORF">HAL013_06960</name>
    <name evidence="4" type="ORF">HAL09_07590</name>
</gene>
<evidence type="ECO:0000256" key="1">
    <source>
        <dbReference type="SAM" id="Phobius"/>
    </source>
</evidence>
<evidence type="ECO:0000313" key="6">
    <source>
        <dbReference type="Proteomes" id="UP000041394"/>
    </source>
</evidence>
<organism evidence="3 7">
    <name type="scientific">Helicobacter ailurogastricus</name>
    <dbReference type="NCBI Taxonomy" id="1578720"/>
    <lineage>
        <taxon>Bacteria</taxon>
        <taxon>Pseudomonadati</taxon>
        <taxon>Campylobacterota</taxon>
        <taxon>Epsilonproteobacteria</taxon>
        <taxon>Campylobacterales</taxon>
        <taxon>Helicobacteraceae</taxon>
        <taxon>Helicobacter</taxon>
    </lineage>
</organism>